<organism evidence="2 3">
    <name type="scientific">Saprolegnia diclina (strain VS20)</name>
    <dbReference type="NCBI Taxonomy" id="1156394"/>
    <lineage>
        <taxon>Eukaryota</taxon>
        <taxon>Sar</taxon>
        <taxon>Stramenopiles</taxon>
        <taxon>Oomycota</taxon>
        <taxon>Saprolegniomycetes</taxon>
        <taxon>Saprolegniales</taxon>
        <taxon>Saprolegniaceae</taxon>
        <taxon>Saprolegnia</taxon>
    </lineage>
</organism>
<feature type="coiled-coil region" evidence="1">
    <location>
        <begin position="46"/>
        <end position="122"/>
    </location>
</feature>
<dbReference type="VEuPathDB" id="FungiDB:SDRG_05543"/>
<name>T0QH79_SAPDV</name>
<proteinExistence type="predicted"/>
<dbReference type="EMBL" id="JH767145">
    <property type="protein sequence ID" value="EQC37324.1"/>
    <property type="molecule type" value="Genomic_DNA"/>
</dbReference>
<gene>
    <name evidence="2" type="ORF">SDRG_05543</name>
</gene>
<reference evidence="2 3" key="1">
    <citation type="submission" date="2012-04" db="EMBL/GenBank/DDBJ databases">
        <title>The Genome Sequence of Saprolegnia declina VS20.</title>
        <authorList>
            <consortium name="The Broad Institute Genome Sequencing Platform"/>
            <person name="Russ C."/>
            <person name="Nusbaum C."/>
            <person name="Tyler B."/>
            <person name="van West P."/>
            <person name="Dieguez-Uribeondo J."/>
            <person name="de Bruijn I."/>
            <person name="Tripathy S."/>
            <person name="Jiang R."/>
            <person name="Young S.K."/>
            <person name="Zeng Q."/>
            <person name="Gargeya S."/>
            <person name="Fitzgerald M."/>
            <person name="Haas B."/>
            <person name="Abouelleil A."/>
            <person name="Alvarado L."/>
            <person name="Arachchi H.M."/>
            <person name="Berlin A."/>
            <person name="Chapman S.B."/>
            <person name="Goldberg J."/>
            <person name="Griggs A."/>
            <person name="Gujja S."/>
            <person name="Hansen M."/>
            <person name="Howarth C."/>
            <person name="Imamovic A."/>
            <person name="Larimer J."/>
            <person name="McCowen C."/>
            <person name="Montmayeur A."/>
            <person name="Murphy C."/>
            <person name="Neiman D."/>
            <person name="Pearson M."/>
            <person name="Priest M."/>
            <person name="Roberts A."/>
            <person name="Saif S."/>
            <person name="Shea T."/>
            <person name="Sisk P."/>
            <person name="Sykes S."/>
            <person name="Wortman J."/>
            <person name="Nusbaum C."/>
            <person name="Birren B."/>
        </authorList>
    </citation>
    <scope>NUCLEOTIDE SEQUENCE [LARGE SCALE GENOMIC DNA]</scope>
    <source>
        <strain evidence="2 3">VS20</strain>
    </source>
</reference>
<dbReference type="STRING" id="1156394.T0QH79"/>
<evidence type="ECO:0008006" key="4">
    <source>
        <dbReference type="Google" id="ProtNLM"/>
    </source>
</evidence>
<dbReference type="OMA" id="GHNSICI"/>
<evidence type="ECO:0000313" key="2">
    <source>
        <dbReference type="EMBL" id="EQC37324.1"/>
    </source>
</evidence>
<evidence type="ECO:0000313" key="3">
    <source>
        <dbReference type="Proteomes" id="UP000030762"/>
    </source>
</evidence>
<dbReference type="GeneID" id="19946270"/>
<dbReference type="eggNOG" id="ENOG502S91X">
    <property type="taxonomic scope" value="Eukaryota"/>
</dbReference>
<dbReference type="InParanoid" id="T0QH79"/>
<dbReference type="Proteomes" id="UP000030762">
    <property type="component" value="Unassembled WGS sequence"/>
</dbReference>
<dbReference type="OrthoDB" id="10292383at2759"/>
<dbReference type="AlphaFoldDB" id="T0QH79"/>
<sequence length="363" mass="40848">MIESMVAYDATTWALDADEILGFLPALGAACCATEDPPISAQKRYRKRQQAEVQRLHDEAAELSAHLTILQNIRRMETSQSSFWEKKARQQRLSVRKAAQENAKLKEAIDTQQKALEAIQQLLHKPLKLTGAANVELLNTNRRFLPQDANARHACFHAMTDDVYDHADTFLLRRGLYDGSHGHNSICIDSAKHQDTISIEMQWVKDSSMGFREAGDRFWSLWYQPEGNVINIKNLATFGIDTVYVQFIDAIDGLAPYAQRLACIKRFEEPDRVVFVMQSVLEDAAYPVPNDLYTANDTFVFVAERVTDTTCRRRFCLAGELPLVAPPGNPLAGLSKPAICDRLLDEAKRVCVLFDHILGDAPL</sequence>
<protein>
    <recommendedName>
        <fullName evidence="4">START domain-containing protein</fullName>
    </recommendedName>
</protein>
<keyword evidence="1" id="KW-0175">Coiled coil</keyword>
<evidence type="ECO:0000256" key="1">
    <source>
        <dbReference type="SAM" id="Coils"/>
    </source>
</evidence>
<dbReference type="RefSeq" id="XP_008609486.1">
    <property type="nucleotide sequence ID" value="XM_008611264.1"/>
</dbReference>
<accession>T0QH79</accession>
<keyword evidence="3" id="KW-1185">Reference proteome</keyword>